<organism evidence="7">
    <name type="scientific">Caldithrix abyssi</name>
    <dbReference type="NCBI Taxonomy" id="187145"/>
    <lineage>
        <taxon>Bacteria</taxon>
        <taxon>Pseudomonadati</taxon>
        <taxon>Calditrichota</taxon>
        <taxon>Calditrichia</taxon>
        <taxon>Calditrichales</taxon>
        <taxon>Calditrichaceae</taxon>
        <taxon>Caldithrix</taxon>
    </lineage>
</organism>
<evidence type="ECO:0000256" key="2">
    <source>
        <dbReference type="ARBA" id="ARBA00012150"/>
    </source>
</evidence>
<evidence type="ECO:0000256" key="1">
    <source>
        <dbReference type="ARBA" id="ARBA00005614"/>
    </source>
</evidence>
<protein>
    <recommendedName>
        <fullName evidence="2 4">acylphosphatase</fullName>
        <ecNumber evidence="2 4">3.6.1.7</ecNumber>
    </recommendedName>
</protein>
<dbReference type="Pfam" id="PF00708">
    <property type="entry name" value="Acylphosphatase"/>
    <property type="match status" value="1"/>
</dbReference>
<feature type="domain" description="Acylphosphatase-like" evidence="6">
    <location>
        <begin position="4"/>
        <end position="91"/>
    </location>
</feature>
<dbReference type="Proteomes" id="UP000886124">
    <property type="component" value="Unassembled WGS sequence"/>
</dbReference>
<dbReference type="PANTHER" id="PTHR47268:SF4">
    <property type="entry name" value="ACYLPHOSPHATASE"/>
    <property type="match status" value="1"/>
</dbReference>
<dbReference type="PANTHER" id="PTHR47268">
    <property type="entry name" value="ACYLPHOSPHATASE"/>
    <property type="match status" value="1"/>
</dbReference>
<dbReference type="InterPro" id="IPR020456">
    <property type="entry name" value="Acylphosphatase"/>
</dbReference>
<comment type="similarity">
    <text evidence="1 5">Belongs to the acylphosphatase family.</text>
</comment>
<evidence type="ECO:0000313" key="7">
    <source>
        <dbReference type="EMBL" id="HHJ53050.1"/>
    </source>
</evidence>
<dbReference type="PROSITE" id="PS51160">
    <property type="entry name" value="ACYLPHOSPHATASE_3"/>
    <property type="match status" value="1"/>
</dbReference>
<keyword evidence="4" id="KW-0378">Hydrolase</keyword>
<dbReference type="InterPro" id="IPR017968">
    <property type="entry name" value="Acylphosphatase_CS"/>
</dbReference>
<dbReference type="SUPFAM" id="SSF54975">
    <property type="entry name" value="Acylphosphatase/BLUF domain-like"/>
    <property type="match status" value="1"/>
</dbReference>
<evidence type="ECO:0000256" key="5">
    <source>
        <dbReference type="RuleBase" id="RU004168"/>
    </source>
</evidence>
<dbReference type="PROSITE" id="PS00151">
    <property type="entry name" value="ACYLPHOSPHATASE_2"/>
    <property type="match status" value="1"/>
</dbReference>
<reference evidence="7" key="1">
    <citation type="journal article" date="2020" name="mSystems">
        <title>Genome- and Community-Level Interaction Insights into Carbon Utilization and Element Cycling Functions of Hydrothermarchaeota in Hydrothermal Sediment.</title>
        <authorList>
            <person name="Zhou Z."/>
            <person name="Liu Y."/>
            <person name="Xu W."/>
            <person name="Pan J."/>
            <person name="Luo Z.H."/>
            <person name="Li M."/>
        </authorList>
    </citation>
    <scope>NUCLEOTIDE SEQUENCE [LARGE SCALE GENOMIC DNA]</scope>
    <source>
        <strain evidence="7">HyVt-527</strain>
    </source>
</reference>
<comment type="catalytic activity">
    <reaction evidence="3 4">
        <text>an acyl phosphate + H2O = a carboxylate + phosphate + H(+)</text>
        <dbReference type="Rhea" id="RHEA:14965"/>
        <dbReference type="ChEBI" id="CHEBI:15377"/>
        <dbReference type="ChEBI" id="CHEBI:15378"/>
        <dbReference type="ChEBI" id="CHEBI:29067"/>
        <dbReference type="ChEBI" id="CHEBI:43474"/>
        <dbReference type="ChEBI" id="CHEBI:59918"/>
        <dbReference type="EC" id="3.6.1.7"/>
    </reaction>
</comment>
<dbReference type="Gene3D" id="3.30.70.100">
    <property type="match status" value="1"/>
</dbReference>
<comment type="caution">
    <text evidence="7">The sequence shown here is derived from an EMBL/GenBank/DDBJ whole genome shotgun (WGS) entry which is preliminary data.</text>
</comment>
<dbReference type="AlphaFoldDB" id="A0A7V5PQG7"/>
<evidence type="ECO:0000256" key="4">
    <source>
        <dbReference type="PROSITE-ProRule" id="PRU00520"/>
    </source>
</evidence>
<dbReference type="EMBL" id="DROD01000494">
    <property type="protein sequence ID" value="HHJ53050.1"/>
    <property type="molecule type" value="Genomic_DNA"/>
</dbReference>
<dbReference type="GO" id="GO:0003998">
    <property type="term" value="F:acylphosphatase activity"/>
    <property type="evidence" value="ECO:0007669"/>
    <property type="project" value="UniProtKB-EC"/>
</dbReference>
<evidence type="ECO:0000259" key="6">
    <source>
        <dbReference type="PROSITE" id="PS51160"/>
    </source>
</evidence>
<accession>A0A7V5PQG7</accession>
<dbReference type="EC" id="3.6.1.7" evidence="2 4"/>
<dbReference type="InterPro" id="IPR036046">
    <property type="entry name" value="Acylphosphatase-like_dom_sf"/>
</dbReference>
<evidence type="ECO:0000256" key="3">
    <source>
        <dbReference type="ARBA" id="ARBA00047645"/>
    </source>
</evidence>
<feature type="active site" evidence="4">
    <location>
        <position position="19"/>
    </location>
</feature>
<proteinExistence type="inferred from homology"/>
<dbReference type="InterPro" id="IPR001792">
    <property type="entry name" value="Acylphosphatase-like_dom"/>
</dbReference>
<name>A0A7V5PQG7_CALAY</name>
<gene>
    <name evidence="7" type="ORF">ENJ89_07630</name>
</gene>
<sequence>MKRTLQIIVRGRVQGVGYRWFARELANQLGVTGYVRNLVNGDVEVMAQGDSDLLEYFMQKLKEGPTFSRVDEIKVTEVDDAPVYQSFDITF</sequence>
<feature type="active site" evidence="4">
    <location>
        <position position="37"/>
    </location>
</feature>